<evidence type="ECO:0000313" key="3">
    <source>
        <dbReference type="Proteomes" id="UP001161247"/>
    </source>
</evidence>
<dbReference type="PANTHER" id="PTHR34050">
    <property type="entry name" value="DNA REPAIR RAD52-LIKE PROTEIN 2, CHLOROPLASTIC"/>
    <property type="match status" value="1"/>
</dbReference>
<protein>
    <submittedName>
        <fullName evidence="2">OLC1v1013376C1</fullName>
    </submittedName>
</protein>
<dbReference type="GO" id="GO:0003677">
    <property type="term" value="F:DNA binding"/>
    <property type="evidence" value="ECO:0007669"/>
    <property type="project" value="InterPro"/>
</dbReference>
<dbReference type="GO" id="GO:0000724">
    <property type="term" value="P:double-strand break repair via homologous recombination"/>
    <property type="evidence" value="ECO:0007669"/>
    <property type="project" value="InterPro"/>
</dbReference>
<dbReference type="Proteomes" id="UP001161247">
    <property type="component" value="Chromosome 7"/>
</dbReference>
<feature type="compositionally biased region" description="Low complexity" evidence="1">
    <location>
        <begin position="144"/>
        <end position="154"/>
    </location>
</feature>
<dbReference type="PANTHER" id="PTHR34050:SF1">
    <property type="entry name" value="DNA REPAIR RAD52-LIKE PROTEIN 1, MITOCHONDRIAL"/>
    <property type="match status" value="1"/>
</dbReference>
<dbReference type="EMBL" id="OX459124">
    <property type="protein sequence ID" value="CAI9112876.1"/>
    <property type="molecule type" value="Genomic_DNA"/>
</dbReference>
<keyword evidence="3" id="KW-1185">Reference proteome</keyword>
<organism evidence="2 3">
    <name type="scientific">Oldenlandia corymbosa var. corymbosa</name>
    <dbReference type="NCBI Taxonomy" id="529605"/>
    <lineage>
        <taxon>Eukaryota</taxon>
        <taxon>Viridiplantae</taxon>
        <taxon>Streptophyta</taxon>
        <taxon>Embryophyta</taxon>
        <taxon>Tracheophyta</taxon>
        <taxon>Spermatophyta</taxon>
        <taxon>Magnoliopsida</taxon>
        <taxon>eudicotyledons</taxon>
        <taxon>Gunneridae</taxon>
        <taxon>Pentapetalae</taxon>
        <taxon>asterids</taxon>
        <taxon>lamiids</taxon>
        <taxon>Gentianales</taxon>
        <taxon>Rubiaceae</taxon>
        <taxon>Rubioideae</taxon>
        <taxon>Spermacoceae</taxon>
        <taxon>Hedyotis-Oldenlandia complex</taxon>
        <taxon>Oldenlandia</taxon>
    </lineage>
</organism>
<feature type="region of interest" description="Disordered" evidence="1">
    <location>
        <begin position="138"/>
        <end position="169"/>
    </location>
</feature>
<evidence type="ECO:0000313" key="2">
    <source>
        <dbReference type="EMBL" id="CAI9112876.1"/>
    </source>
</evidence>
<sequence>MFPILETGDHHVLEHKVQTFDYYNDFLSSSDKKGEEEFFFPVRNIVNRIMNLHALEWSGEVRNIIHSADGKSVSVGYRVTLYGTDAEGIKVFVHLIPPLSWIPPSSESVSEGAHSDTIKHDPLNIELIGGQHGSFGGQSTVQMSSISPGTSSFSPVLHQTPTSLSDNVS</sequence>
<proteinExistence type="predicted"/>
<dbReference type="AlphaFoldDB" id="A0AAV1E073"/>
<evidence type="ECO:0000256" key="1">
    <source>
        <dbReference type="SAM" id="MobiDB-lite"/>
    </source>
</evidence>
<gene>
    <name evidence="2" type="ORF">OLC1_LOCUS19989</name>
</gene>
<feature type="compositionally biased region" description="Polar residues" evidence="1">
    <location>
        <begin position="157"/>
        <end position="169"/>
    </location>
</feature>
<name>A0AAV1E073_OLDCO</name>
<dbReference type="InterPro" id="IPR037489">
    <property type="entry name" value="RAD52-like"/>
</dbReference>
<accession>A0AAV1E073</accession>
<reference evidence="2" key="1">
    <citation type="submission" date="2023-03" db="EMBL/GenBank/DDBJ databases">
        <authorList>
            <person name="Julca I."/>
        </authorList>
    </citation>
    <scope>NUCLEOTIDE SEQUENCE</scope>
</reference>